<name>A0A0A8Y1M0_ARUDO</name>
<dbReference type="PANTHER" id="PTHR24301:SF8">
    <property type="entry name" value="OS02G0221900 PROTEIN"/>
    <property type="match status" value="1"/>
</dbReference>
<accession>A0A0A8Y1M0</accession>
<dbReference type="GO" id="GO:0016705">
    <property type="term" value="F:oxidoreductase activity, acting on paired donors, with incorporation or reduction of molecular oxygen"/>
    <property type="evidence" value="ECO:0007669"/>
    <property type="project" value="InterPro"/>
</dbReference>
<dbReference type="AlphaFoldDB" id="A0A0A8Y1M0"/>
<organism evidence="1">
    <name type="scientific">Arundo donax</name>
    <name type="common">Giant reed</name>
    <name type="synonym">Donax arundinaceus</name>
    <dbReference type="NCBI Taxonomy" id="35708"/>
    <lineage>
        <taxon>Eukaryota</taxon>
        <taxon>Viridiplantae</taxon>
        <taxon>Streptophyta</taxon>
        <taxon>Embryophyta</taxon>
        <taxon>Tracheophyta</taxon>
        <taxon>Spermatophyta</taxon>
        <taxon>Magnoliopsida</taxon>
        <taxon>Liliopsida</taxon>
        <taxon>Poales</taxon>
        <taxon>Poaceae</taxon>
        <taxon>PACMAD clade</taxon>
        <taxon>Arundinoideae</taxon>
        <taxon>Arundineae</taxon>
        <taxon>Arundo</taxon>
    </lineage>
</organism>
<protein>
    <submittedName>
        <fullName evidence="1">CYP711A8</fullName>
    </submittedName>
</protein>
<reference evidence="1" key="1">
    <citation type="submission" date="2014-09" db="EMBL/GenBank/DDBJ databases">
        <authorList>
            <person name="Magalhaes I.L.F."/>
            <person name="Oliveira U."/>
            <person name="Santos F.R."/>
            <person name="Vidigal T.H.D.A."/>
            <person name="Brescovit A.D."/>
            <person name="Santos A.J."/>
        </authorList>
    </citation>
    <scope>NUCLEOTIDE SEQUENCE</scope>
    <source>
        <tissue evidence="1">Shoot tissue taken approximately 20 cm above the soil surface</tissue>
    </source>
</reference>
<dbReference type="GO" id="GO:0020037">
    <property type="term" value="F:heme binding"/>
    <property type="evidence" value="ECO:0007669"/>
    <property type="project" value="InterPro"/>
</dbReference>
<dbReference type="InterPro" id="IPR036396">
    <property type="entry name" value="Cyt_P450_sf"/>
</dbReference>
<dbReference type="EMBL" id="GBRH01278897">
    <property type="protein sequence ID" value="JAD18998.1"/>
    <property type="molecule type" value="Transcribed_RNA"/>
</dbReference>
<dbReference type="PANTHER" id="PTHR24301">
    <property type="entry name" value="THROMBOXANE-A SYNTHASE"/>
    <property type="match status" value="1"/>
</dbReference>
<dbReference type="GO" id="GO:0004497">
    <property type="term" value="F:monooxygenase activity"/>
    <property type="evidence" value="ECO:0007669"/>
    <property type="project" value="InterPro"/>
</dbReference>
<reference evidence="1" key="2">
    <citation type="journal article" date="2015" name="Data Brief">
        <title>Shoot transcriptome of the giant reed, Arundo donax.</title>
        <authorList>
            <person name="Barrero R.A."/>
            <person name="Guerrero F.D."/>
            <person name="Moolhuijzen P."/>
            <person name="Goolsby J.A."/>
            <person name="Tidwell J."/>
            <person name="Bellgard S.E."/>
            <person name="Bellgard M.I."/>
        </authorList>
    </citation>
    <scope>NUCLEOTIDE SEQUENCE</scope>
    <source>
        <tissue evidence="1">Shoot tissue taken approximately 20 cm above the soil surface</tissue>
    </source>
</reference>
<dbReference type="GO" id="GO:0005506">
    <property type="term" value="F:iron ion binding"/>
    <property type="evidence" value="ECO:0007669"/>
    <property type="project" value="InterPro"/>
</dbReference>
<evidence type="ECO:0000313" key="1">
    <source>
        <dbReference type="EMBL" id="JAD18998.1"/>
    </source>
</evidence>
<dbReference type="SUPFAM" id="SSF48264">
    <property type="entry name" value="Cytochrome P450"/>
    <property type="match status" value="1"/>
</dbReference>
<proteinExistence type="predicted"/>
<sequence>MGHKFALQQVKLAVVELYRRYLFRHSPAMESLIEFDFDLVLALRHGVKLRAIRRG</sequence>